<keyword evidence="2" id="KW-1133">Transmembrane helix</keyword>
<dbReference type="Proteomes" id="UP000275048">
    <property type="component" value="Unassembled WGS sequence"/>
</dbReference>
<feature type="transmembrane region" description="Helical" evidence="2">
    <location>
        <begin position="27"/>
        <end position="52"/>
    </location>
</feature>
<gene>
    <name evidence="3" type="ORF">EDM22_14290</name>
</gene>
<keyword evidence="4" id="KW-1185">Reference proteome</keyword>
<keyword evidence="2" id="KW-0472">Membrane</keyword>
<sequence length="608" mass="64422">MTQPEITDDAARRDDRSRPEKKPRRRWIVHAIVWPVLAILLIGGGFAAFSLYNDAMSVRADLEDAQASVAAFQKAATERKFDQLEPIAAELSGSARSAVEPTTTVLWSMGELVPVVGENFRAVRVIAEGVDDISTEVVTPASTLVGSFGVKRDATTGGIDLAPLRQATEIATTAEQVVTDVHAEVQSIDTTATIGQVSEGVDKFDEMLGKAEATIPQFNGALAGVGALLGIDGPKNVVLAFENNAEAAALGGGPASQTLLQVDNGTIKIARQVSSADFPVGVPVDVAVDESAKQLYDSIFLDNLNASTSRPDFPTAAAIINAHWQRTVGITPDVVVALDPIALSKLLEVTGPVTFAGGEQLTSDNVVSKLLNEAYFRYPEGGAESDAYFAAAASAVFDRIMSTDYDVWAMAKAITDAANGGSLMMWSADPATQALFDDTRVQGVLPKTNEGATVVGVYFRDRSSSKIDYYLHTSATVTTDACKPDAPTYTVEVKLKFDIPGDIADDLPRYIDSGLYDFYRTEVFLYGPVGASTSAIEVPEPALNTVTGPSVTDLSRPAEKFTVDMVNGQTAVVRATFAGTPGTYGPTEVRTTPMINATKVEMAEAPCG</sequence>
<reference evidence="3 4" key="1">
    <citation type="submission" date="2018-10" db="EMBL/GenBank/DDBJ databases">
        <title>Isolation, diversity and antibacterial activity of antinobacteria from the wheat rhizosphere soil.</title>
        <authorList>
            <person name="Sun T."/>
        </authorList>
    </citation>
    <scope>NUCLEOTIDE SEQUENCE [LARGE SCALE GENOMIC DNA]</scope>
    <source>
        <strain evidence="3 4">SJ-23</strain>
    </source>
</reference>
<protein>
    <submittedName>
        <fullName evidence="3">DUF4012 domain-containing protein</fullName>
    </submittedName>
</protein>
<keyword evidence="2" id="KW-0812">Transmembrane</keyword>
<feature type="compositionally biased region" description="Basic and acidic residues" evidence="1">
    <location>
        <begin position="9"/>
        <end position="20"/>
    </location>
</feature>
<dbReference type="RefSeq" id="WP_122937759.1">
    <property type="nucleotide sequence ID" value="NZ_RHHB01000035.1"/>
</dbReference>
<feature type="region of interest" description="Disordered" evidence="1">
    <location>
        <begin position="1"/>
        <end position="20"/>
    </location>
</feature>
<dbReference type="AlphaFoldDB" id="A0A3M8A4Y4"/>
<comment type="caution">
    <text evidence="3">The sequence shown here is derived from an EMBL/GenBank/DDBJ whole genome shotgun (WGS) entry which is preliminary data.</text>
</comment>
<accession>A0A3M8A4Y4</accession>
<evidence type="ECO:0000256" key="2">
    <source>
        <dbReference type="SAM" id="Phobius"/>
    </source>
</evidence>
<dbReference type="EMBL" id="RHHB01000035">
    <property type="protein sequence ID" value="RNB46289.1"/>
    <property type="molecule type" value="Genomic_DNA"/>
</dbReference>
<dbReference type="OrthoDB" id="3203519at2"/>
<organism evidence="3 4">
    <name type="scientific">Agromyces tardus</name>
    <dbReference type="NCBI Taxonomy" id="2583849"/>
    <lineage>
        <taxon>Bacteria</taxon>
        <taxon>Bacillati</taxon>
        <taxon>Actinomycetota</taxon>
        <taxon>Actinomycetes</taxon>
        <taxon>Micrococcales</taxon>
        <taxon>Microbacteriaceae</taxon>
        <taxon>Agromyces</taxon>
    </lineage>
</organism>
<dbReference type="InterPro" id="IPR025101">
    <property type="entry name" value="DUF4012"/>
</dbReference>
<name>A0A3M8A4Y4_9MICO</name>
<dbReference type="Pfam" id="PF13196">
    <property type="entry name" value="DUF4012"/>
    <property type="match status" value="1"/>
</dbReference>
<evidence type="ECO:0000256" key="1">
    <source>
        <dbReference type="SAM" id="MobiDB-lite"/>
    </source>
</evidence>
<evidence type="ECO:0000313" key="3">
    <source>
        <dbReference type="EMBL" id="RNB46289.1"/>
    </source>
</evidence>
<proteinExistence type="predicted"/>
<evidence type="ECO:0000313" key="4">
    <source>
        <dbReference type="Proteomes" id="UP000275048"/>
    </source>
</evidence>